<organism evidence="2 3">
    <name type="scientific">Polaribacter batillariae</name>
    <dbReference type="NCBI Taxonomy" id="2808900"/>
    <lineage>
        <taxon>Bacteria</taxon>
        <taxon>Pseudomonadati</taxon>
        <taxon>Bacteroidota</taxon>
        <taxon>Flavobacteriia</taxon>
        <taxon>Flavobacteriales</taxon>
        <taxon>Flavobacteriaceae</taxon>
    </lineage>
</organism>
<reference evidence="2 3" key="1">
    <citation type="submission" date="2021-03" db="EMBL/GenBank/DDBJ databases">
        <title>Complete genome of Polaribacter_sp.G4M1.</title>
        <authorList>
            <person name="Jeong S.W."/>
            <person name="Bae J.W."/>
        </authorList>
    </citation>
    <scope>NUCLEOTIDE SEQUENCE [LARGE SCALE GENOMIC DNA]</scope>
    <source>
        <strain evidence="2 3">G4M1</strain>
    </source>
</reference>
<gene>
    <name evidence="2" type="ORF">JL193_04205</name>
</gene>
<dbReference type="RefSeq" id="WP_207972629.1">
    <property type="nucleotide sequence ID" value="NZ_CP071795.1"/>
</dbReference>
<dbReference type="EMBL" id="CP071795">
    <property type="protein sequence ID" value="QTD38499.1"/>
    <property type="molecule type" value="Genomic_DNA"/>
</dbReference>
<name>A0ABX7SW66_9FLAO</name>
<keyword evidence="3" id="KW-1185">Reference proteome</keyword>
<evidence type="ECO:0000313" key="3">
    <source>
        <dbReference type="Proteomes" id="UP000663935"/>
    </source>
</evidence>
<keyword evidence="1" id="KW-0732">Signal</keyword>
<feature type="chain" id="PRO_5047348997" evidence="1">
    <location>
        <begin position="20"/>
        <end position="264"/>
    </location>
</feature>
<accession>A0ABX7SW66</accession>
<sequence length="264" mass="28401">MKNFKIKNLWMLIVIIIMAACSPIEDRDELVNSTDIEGVELVATQSTPGGNKITLSMVTPGVTGHWDYGLGLAFTDKVEFVYPIPGKSTFTYNGTLGAEFFSKTIEVQIDALDTPIDQDYYDLVSANTAAGKTWVFNGTGGDGGLWWYMVAPNNPDGWQGAWWNAGGTCCPPPDATGSMKFDLNGGANFTYTSSPGATPVVSSFNLDVENQTLTIVGGNILGAQEPRGNPDGKYTIISLTETELILYVPTNGGGTGWTWVFKPQ</sequence>
<evidence type="ECO:0000256" key="1">
    <source>
        <dbReference type="SAM" id="SignalP"/>
    </source>
</evidence>
<proteinExistence type="predicted"/>
<protein>
    <submittedName>
        <fullName evidence="2">Uncharacterized protein</fullName>
    </submittedName>
</protein>
<feature type="signal peptide" evidence="1">
    <location>
        <begin position="1"/>
        <end position="19"/>
    </location>
</feature>
<dbReference type="PROSITE" id="PS51257">
    <property type="entry name" value="PROKAR_LIPOPROTEIN"/>
    <property type="match status" value="1"/>
</dbReference>
<evidence type="ECO:0000313" key="2">
    <source>
        <dbReference type="EMBL" id="QTD38499.1"/>
    </source>
</evidence>
<dbReference type="Proteomes" id="UP000663935">
    <property type="component" value="Chromosome"/>
</dbReference>